<proteinExistence type="predicted"/>
<evidence type="ECO:0000313" key="2">
    <source>
        <dbReference type="EMBL" id="CAF5220620.1"/>
    </source>
</evidence>
<evidence type="ECO:0000313" key="3">
    <source>
        <dbReference type="Proteomes" id="UP000681720"/>
    </source>
</evidence>
<dbReference type="InterPro" id="IPR032629">
    <property type="entry name" value="DCB_dom"/>
</dbReference>
<feature type="non-terminal residue" evidence="2">
    <location>
        <position position="1"/>
    </location>
</feature>
<feature type="domain" description="Mon2/Sec7/BIG1-like dimerisation and cyclophilin-binding" evidence="1">
    <location>
        <begin position="11"/>
        <end position="94"/>
    </location>
</feature>
<name>A0A8S3JSP9_9BILA</name>
<dbReference type="AlphaFoldDB" id="A0A8S3JSP9"/>
<comment type="caution">
    <text evidence="2">The sequence shown here is derived from an EMBL/GenBank/DDBJ whole genome shotgun (WGS) entry which is preliminary data.</text>
</comment>
<dbReference type="Proteomes" id="UP000681720">
    <property type="component" value="Unassembled WGS sequence"/>
</dbReference>
<gene>
    <name evidence="2" type="ORF">GIL414_LOCUS84111</name>
</gene>
<sequence length="96" mass="10792">INESSILPSTDQQSLNAEKYFLPFELACASNHPRMVDTALDCLQKLLLHGHLIGSATDPIDPSKLLIDRIVSTICMCFRGVQTEEQVELQIIKVYY</sequence>
<reference evidence="2" key="1">
    <citation type="submission" date="2021-02" db="EMBL/GenBank/DDBJ databases">
        <authorList>
            <person name="Nowell W R."/>
        </authorList>
    </citation>
    <scope>NUCLEOTIDE SEQUENCE</scope>
</reference>
<evidence type="ECO:0000259" key="1">
    <source>
        <dbReference type="Pfam" id="PF16213"/>
    </source>
</evidence>
<protein>
    <recommendedName>
        <fullName evidence="1">Mon2/Sec7/BIG1-like dimerisation and cyclophilin-binding domain-containing protein</fullName>
    </recommendedName>
</protein>
<accession>A0A8S3JSP9</accession>
<dbReference type="Pfam" id="PF16213">
    <property type="entry name" value="DCB"/>
    <property type="match status" value="1"/>
</dbReference>
<organism evidence="2 3">
    <name type="scientific">Rotaria magnacalcarata</name>
    <dbReference type="NCBI Taxonomy" id="392030"/>
    <lineage>
        <taxon>Eukaryota</taxon>
        <taxon>Metazoa</taxon>
        <taxon>Spiralia</taxon>
        <taxon>Gnathifera</taxon>
        <taxon>Rotifera</taxon>
        <taxon>Eurotatoria</taxon>
        <taxon>Bdelloidea</taxon>
        <taxon>Philodinida</taxon>
        <taxon>Philodinidae</taxon>
        <taxon>Rotaria</taxon>
    </lineage>
</organism>
<dbReference type="EMBL" id="CAJOBJ010365204">
    <property type="protein sequence ID" value="CAF5220620.1"/>
    <property type="molecule type" value="Genomic_DNA"/>
</dbReference>